<keyword evidence="3" id="KW-0677">Repeat</keyword>
<feature type="domain" description="EF-hand" evidence="4">
    <location>
        <begin position="21"/>
        <end position="56"/>
    </location>
</feature>
<dbReference type="AlphaFoldDB" id="A0A7S4QTF3"/>
<reference evidence="5" key="1">
    <citation type="submission" date="2021-01" db="EMBL/GenBank/DDBJ databases">
        <authorList>
            <person name="Corre E."/>
            <person name="Pelletier E."/>
            <person name="Niang G."/>
            <person name="Scheremetjew M."/>
            <person name="Finn R."/>
            <person name="Kale V."/>
            <person name="Holt S."/>
            <person name="Cochrane G."/>
            <person name="Meng A."/>
            <person name="Brown T."/>
            <person name="Cohen L."/>
        </authorList>
    </citation>
    <scope>NUCLEOTIDE SEQUENCE</scope>
    <source>
        <strain evidence="5">CCMP3105</strain>
    </source>
</reference>
<dbReference type="SUPFAM" id="SSF47473">
    <property type="entry name" value="EF-hand"/>
    <property type="match status" value="1"/>
</dbReference>
<keyword evidence="1" id="KW-0343">GTPase activation</keyword>
<dbReference type="InterPro" id="IPR032675">
    <property type="entry name" value="LRR_dom_sf"/>
</dbReference>
<dbReference type="EMBL" id="HBNR01035376">
    <property type="protein sequence ID" value="CAE4591121.1"/>
    <property type="molecule type" value="Transcribed_RNA"/>
</dbReference>
<sequence length="563" mass="60702">MACHAGARSSTASVRNCSKDDIHRMLVEIFQRFDTYGDGTISLTRLTRALEKLNLDHQSIDLAIASADGSSSDRINYVKFASWVTGYHEPSGKPEDATLVQPGSLRAAAEAGEAVLLRGSWLAKLAREGKAPPEREELPPEALWDPKELFELGDRMLRHLRKGGHAEFLPIVSVSFRRPSEGQAMPDAEQLQILALALEHLGTYLAQAFKEFGCPADCGVFLEGCSLRRPAGAAAEKNIEKLGLWYGHSLIRKLLIRGQQTPEDDGVAFLESSLSGLISQHQMVLRIGNFDHVRSCKDWPSLRKVCGAGRPPPLTPEAASALLDAKRFATTAQQDAAKQCYRLMFDAAVTSCRRLVFPRLGWGDDEIRTLATALPRCPRLMELFLEGNRVGDAGAGILAGVLPHCPALKEVLLAGNRIGDTGVEQLAKALPQVPRLERLELQENLLGEAAAKSLAMTLPAAKCLRHLLLQGNRLGDAGVKALAAALPSCAGLQCLVLDTTGAGDAAAAALCEAFANSPSLQLLHLESNALSEASREALRKAWQAAGKPERSELNGKSYPALML</sequence>
<keyword evidence="2" id="KW-0433">Leucine-rich repeat</keyword>
<dbReference type="InterPro" id="IPR002048">
    <property type="entry name" value="EF_hand_dom"/>
</dbReference>
<protein>
    <recommendedName>
        <fullName evidence="4">EF-hand domain-containing protein</fullName>
    </recommendedName>
</protein>
<dbReference type="GO" id="GO:0005096">
    <property type="term" value="F:GTPase activator activity"/>
    <property type="evidence" value="ECO:0007669"/>
    <property type="project" value="UniProtKB-KW"/>
</dbReference>
<proteinExistence type="predicted"/>
<accession>A0A7S4QTF3</accession>
<dbReference type="Pfam" id="PF13516">
    <property type="entry name" value="LRR_6"/>
    <property type="match status" value="2"/>
</dbReference>
<dbReference type="GO" id="GO:0005634">
    <property type="term" value="C:nucleus"/>
    <property type="evidence" value="ECO:0007669"/>
    <property type="project" value="TreeGrafter"/>
</dbReference>
<dbReference type="GO" id="GO:0031267">
    <property type="term" value="F:small GTPase binding"/>
    <property type="evidence" value="ECO:0007669"/>
    <property type="project" value="TreeGrafter"/>
</dbReference>
<dbReference type="InterPro" id="IPR001611">
    <property type="entry name" value="Leu-rich_rpt"/>
</dbReference>
<evidence type="ECO:0000259" key="4">
    <source>
        <dbReference type="PROSITE" id="PS50222"/>
    </source>
</evidence>
<name>A0A7S4QTF3_9DINO</name>
<dbReference type="SMART" id="SM00368">
    <property type="entry name" value="LRR_RI"/>
    <property type="match status" value="6"/>
</dbReference>
<organism evidence="5">
    <name type="scientific">Alexandrium monilatum</name>
    <dbReference type="NCBI Taxonomy" id="311494"/>
    <lineage>
        <taxon>Eukaryota</taxon>
        <taxon>Sar</taxon>
        <taxon>Alveolata</taxon>
        <taxon>Dinophyceae</taxon>
        <taxon>Gonyaulacales</taxon>
        <taxon>Pyrocystaceae</taxon>
        <taxon>Alexandrium</taxon>
    </lineage>
</organism>
<evidence type="ECO:0000256" key="3">
    <source>
        <dbReference type="ARBA" id="ARBA00022737"/>
    </source>
</evidence>
<dbReference type="GO" id="GO:0006913">
    <property type="term" value="P:nucleocytoplasmic transport"/>
    <property type="evidence" value="ECO:0007669"/>
    <property type="project" value="TreeGrafter"/>
</dbReference>
<dbReference type="GO" id="GO:0005829">
    <property type="term" value="C:cytosol"/>
    <property type="evidence" value="ECO:0007669"/>
    <property type="project" value="TreeGrafter"/>
</dbReference>
<dbReference type="GO" id="GO:0005509">
    <property type="term" value="F:calcium ion binding"/>
    <property type="evidence" value="ECO:0007669"/>
    <property type="project" value="InterPro"/>
</dbReference>
<evidence type="ECO:0000256" key="2">
    <source>
        <dbReference type="ARBA" id="ARBA00022614"/>
    </source>
</evidence>
<dbReference type="PANTHER" id="PTHR24113:SF12">
    <property type="entry name" value="RAN GTPASE-ACTIVATING PROTEIN 1"/>
    <property type="match status" value="1"/>
</dbReference>
<evidence type="ECO:0000256" key="1">
    <source>
        <dbReference type="ARBA" id="ARBA00022468"/>
    </source>
</evidence>
<evidence type="ECO:0000313" key="5">
    <source>
        <dbReference type="EMBL" id="CAE4591121.1"/>
    </source>
</evidence>
<dbReference type="PANTHER" id="PTHR24113">
    <property type="entry name" value="RAN GTPASE-ACTIVATING PROTEIN 1"/>
    <property type="match status" value="1"/>
</dbReference>
<gene>
    <name evidence="5" type="ORF">AMON00008_LOCUS24283</name>
</gene>
<dbReference type="GO" id="GO:0048471">
    <property type="term" value="C:perinuclear region of cytoplasm"/>
    <property type="evidence" value="ECO:0007669"/>
    <property type="project" value="TreeGrafter"/>
</dbReference>
<dbReference type="SUPFAM" id="SSF52047">
    <property type="entry name" value="RNI-like"/>
    <property type="match status" value="1"/>
</dbReference>
<dbReference type="Gene3D" id="1.10.238.10">
    <property type="entry name" value="EF-hand"/>
    <property type="match status" value="1"/>
</dbReference>
<dbReference type="InterPro" id="IPR011992">
    <property type="entry name" value="EF-hand-dom_pair"/>
</dbReference>
<dbReference type="InterPro" id="IPR027038">
    <property type="entry name" value="RanGap"/>
</dbReference>
<dbReference type="Gene3D" id="3.80.10.10">
    <property type="entry name" value="Ribonuclease Inhibitor"/>
    <property type="match status" value="2"/>
</dbReference>
<dbReference type="PROSITE" id="PS50222">
    <property type="entry name" value="EF_HAND_2"/>
    <property type="match status" value="1"/>
</dbReference>